<dbReference type="PANTHER" id="PTHR45237">
    <property type="entry name" value="POSSIBLE PARA-NITROBENZYL ESTERASE"/>
    <property type="match status" value="1"/>
</dbReference>
<evidence type="ECO:0000259" key="2">
    <source>
        <dbReference type="Pfam" id="PF00135"/>
    </source>
</evidence>
<feature type="domain" description="Carboxylesterase type B" evidence="2">
    <location>
        <begin position="132"/>
        <end position="294"/>
    </location>
</feature>
<dbReference type="Pfam" id="PF00135">
    <property type="entry name" value="COesterase"/>
    <property type="match status" value="1"/>
</dbReference>
<dbReference type="SUPFAM" id="SSF53474">
    <property type="entry name" value="alpha/beta-Hydrolases"/>
    <property type="match status" value="1"/>
</dbReference>
<gene>
    <name evidence="3" type="ORF">MCHLO_01533</name>
</gene>
<proteinExistence type="predicted"/>
<name>A0ABQ0L0C5_MYCCL</name>
<sequence>MFASTPSTGDTRKIHGEAGPKDSHSLPSPSLRRSVSFANPSPTVLKRSAQPGRRAHGFGRTPLPMSLVSRYTQSSGSPNPSREKCLLVAGPADVRPPAFMRDKLLRVLQIDMHTFLFAIFAGVALGATQSNLTVKTRTGTFVGNLNDTYPDVRQFKYVPYAKPPVGALRWTVAQPLDDSSDVIDSTSFGPACSQFVSAVPSAWALNITGNLIVNYGESLVAGQVAQNSAEDCLTLAVWTPANATAKSKLPVIHFLTGGGDATGGVNIPTQLPPNWVHNSQSHIVVSTNYRVNIFANPNARGL</sequence>
<feature type="compositionally biased region" description="Basic and acidic residues" evidence="1">
    <location>
        <begin position="10"/>
        <end position="24"/>
    </location>
</feature>
<dbReference type="InterPro" id="IPR029058">
    <property type="entry name" value="AB_hydrolase_fold"/>
</dbReference>
<reference evidence="3" key="1">
    <citation type="submission" date="2014-09" db="EMBL/GenBank/DDBJ databases">
        <title>Genome sequence of the luminous mushroom Mycena chlorophos for searching fungal bioluminescence genes.</title>
        <authorList>
            <person name="Tanaka Y."/>
            <person name="Kasuga D."/>
            <person name="Oba Y."/>
            <person name="Hase S."/>
            <person name="Sato K."/>
            <person name="Oba Y."/>
            <person name="Sakakibara Y."/>
        </authorList>
    </citation>
    <scope>NUCLEOTIDE SEQUENCE</scope>
</reference>
<dbReference type="EMBL" id="DF839386">
    <property type="protein sequence ID" value="GAT43869.1"/>
    <property type="molecule type" value="Genomic_DNA"/>
</dbReference>
<protein>
    <recommendedName>
        <fullName evidence="2">Carboxylesterase type B domain-containing protein</fullName>
    </recommendedName>
</protein>
<keyword evidence="4" id="KW-1185">Reference proteome</keyword>
<accession>A0ABQ0L0C5</accession>
<evidence type="ECO:0000313" key="3">
    <source>
        <dbReference type="EMBL" id="GAT43869.1"/>
    </source>
</evidence>
<organism evidence="3 4">
    <name type="scientific">Mycena chlorophos</name>
    <name type="common">Agaric fungus</name>
    <name type="synonym">Agaricus chlorophos</name>
    <dbReference type="NCBI Taxonomy" id="658473"/>
    <lineage>
        <taxon>Eukaryota</taxon>
        <taxon>Fungi</taxon>
        <taxon>Dikarya</taxon>
        <taxon>Basidiomycota</taxon>
        <taxon>Agaricomycotina</taxon>
        <taxon>Agaricomycetes</taxon>
        <taxon>Agaricomycetidae</taxon>
        <taxon>Agaricales</taxon>
        <taxon>Marasmiineae</taxon>
        <taxon>Mycenaceae</taxon>
        <taxon>Mycena</taxon>
    </lineage>
</organism>
<feature type="region of interest" description="Disordered" evidence="1">
    <location>
        <begin position="1"/>
        <end position="63"/>
    </location>
</feature>
<feature type="non-terminal residue" evidence="3">
    <location>
        <position position="302"/>
    </location>
</feature>
<feature type="compositionally biased region" description="Low complexity" evidence="1">
    <location>
        <begin position="25"/>
        <end position="36"/>
    </location>
</feature>
<evidence type="ECO:0000256" key="1">
    <source>
        <dbReference type="SAM" id="MobiDB-lite"/>
    </source>
</evidence>
<dbReference type="PANTHER" id="PTHR45237:SF2">
    <property type="entry name" value="POSSIBLE PARA-NITROBENZYL ESTERASE"/>
    <property type="match status" value="1"/>
</dbReference>
<dbReference type="InterPro" id="IPR002018">
    <property type="entry name" value="CarbesteraseB"/>
</dbReference>
<dbReference type="Gene3D" id="3.40.50.1820">
    <property type="entry name" value="alpha/beta hydrolase"/>
    <property type="match status" value="1"/>
</dbReference>
<evidence type="ECO:0000313" key="4">
    <source>
        <dbReference type="Proteomes" id="UP000815677"/>
    </source>
</evidence>
<dbReference type="Proteomes" id="UP000815677">
    <property type="component" value="Unassembled WGS sequence"/>
</dbReference>